<proteinExistence type="predicted"/>
<dbReference type="KEGG" id="ngk:NGK_2367"/>
<organism evidence="6 7">
    <name type="scientific">Neisseria gonorrhoeae (strain NCCP11945)</name>
    <dbReference type="NCBI Taxonomy" id="521006"/>
    <lineage>
        <taxon>Bacteria</taxon>
        <taxon>Pseudomonadati</taxon>
        <taxon>Pseudomonadota</taxon>
        <taxon>Betaproteobacteria</taxon>
        <taxon>Neisseriales</taxon>
        <taxon>Neisseriaceae</taxon>
        <taxon>Neisseria</taxon>
    </lineage>
</organism>
<evidence type="ECO:0000256" key="3">
    <source>
        <dbReference type="ARBA" id="ARBA00022679"/>
    </source>
</evidence>
<dbReference type="PROSITE" id="PS00092">
    <property type="entry name" value="N6_MTASE"/>
    <property type="match status" value="1"/>
</dbReference>
<accession>B4RPU4</accession>
<reference evidence="6 7" key="1">
    <citation type="journal article" date="2008" name="J. Bacteriol.">
        <title>Complete genome sequence of Neisseria gonorrhoeae NCCP11945.</title>
        <authorList>
            <person name="Chung G.T."/>
            <person name="Yoo J.S."/>
            <person name="Oh H.B."/>
            <person name="Lee Y.S."/>
            <person name="Cha S.H."/>
            <person name="Kim S.J."/>
            <person name="Yoo C.K."/>
        </authorList>
    </citation>
    <scope>NUCLEOTIDE SEQUENCE [LARGE SCALE GENOMIC DNA]</scope>
    <source>
        <strain evidence="6 7">NCCP11945</strain>
    </source>
</reference>
<dbReference type="Pfam" id="PF02086">
    <property type="entry name" value="MethyltransfD12"/>
    <property type="match status" value="1"/>
</dbReference>
<keyword evidence="2" id="KW-0489">Methyltransferase</keyword>
<dbReference type="HOGENOM" id="CLU_830985_0_0_4"/>
<name>B4RPU4_NEIG2</name>
<dbReference type="InterPro" id="IPR012327">
    <property type="entry name" value="MeTrfase_D12"/>
</dbReference>
<dbReference type="InterPro" id="IPR002052">
    <property type="entry name" value="DNA_methylase_N6_adenine_CS"/>
</dbReference>
<comment type="catalytic activity">
    <reaction evidence="5">
        <text>a 2'-deoxyadenosine in DNA + S-adenosyl-L-methionine = an N(6)-methyl-2'-deoxyadenosine in DNA + S-adenosyl-L-homocysteine + H(+)</text>
        <dbReference type="Rhea" id="RHEA:15197"/>
        <dbReference type="Rhea" id="RHEA-COMP:12418"/>
        <dbReference type="Rhea" id="RHEA-COMP:12419"/>
        <dbReference type="ChEBI" id="CHEBI:15378"/>
        <dbReference type="ChEBI" id="CHEBI:57856"/>
        <dbReference type="ChEBI" id="CHEBI:59789"/>
        <dbReference type="ChEBI" id="CHEBI:90615"/>
        <dbReference type="ChEBI" id="CHEBI:90616"/>
        <dbReference type="EC" id="2.1.1.72"/>
    </reaction>
</comment>
<dbReference type="AlphaFoldDB" id="B4RPU4"/>
<dbReference type="REBASE" id="18503">
    <property type="entry name" value="M1.NgoNCORF2366P"/>
</dbReference>
<evidence type="ECO:0000256" key="2">
    <source>
        <dbReference type="ARBA" id="ARBA00022603"/>
    </source>
</evidence>
<dbReference type="GO" id="GO:0009007">
    <property type="term" value="F:site-specific DNA-methyltransferase (adenine-specific) activity"/>
    <property type="evidence" value="ECO:0007669"/>
    <property type="project" value="UniProtKB-EC"/>
</dbReference>
<dbReference type="SUPFAM" id="SSF53335">
    <property type="entry name" value="S-adenosyl-L-methionine-dependent methyltransferases"/>
    <property type="match status" value="1"/>
</dbReference>
<dbReference type="GO" id="GO:0003676">
    <property type="term" value="F:nucleic acid binding"/>
    <property type="evidence" value="ECO:0007669"/>
    <property type="project" value="InterPro"/>
</dbReference>
<evidence type="ECO:0000256" key="5">
    <source>
        <dbReference type="ARBA" id="ARBA00047942"/>
    </source>
</evidence>
<evidence type="ECO:0000313" key="6">
    <source>
        <dbReference type="EMBL" id="ACF30969.1"/>
    </source>
</evidence>
<dbReference type="EC" id="2.1.1.72" evidence="1"/>
<keyword evidence="3" id="KW-0808">Transferase</keyword>
<dbReference type="PRINTS" id="PR00505">
    <property type="entry name" value="D12N6MTFRASE"/>
</dbReference>
<gene>
    <name evidence="6" type="ordered locus">NGK_2367</name>
</gene>
<evidence type="ECO:0000256" key="1">
    <source>
        <dbReference type="ARBA" id="ARBA00011900"/>
    </source>
</evidence>
<evidence type="ECO:0000313" key="7">
    <source>
        <dbReference type="Proteomes" id="UP000002564"/>
    </source>
</evidence>
<dbReference type="GO" id="GO:0032259">
    <property type="term" value="P:methylation"/>
    <property type="evidence" value="ECO:0007669"/>
    <property type="project" value="UniProtKB-KW"/>
</dbReference>
<dbReference type="Gene3D" id="3.40.50.150">
    <property type="entry name" value="Vaccinia Virus protein VP39"/>
    <property type="match status" value="2"/>
</dbReference>
<keyword evidence="4" id="KW-0949">S-adenosyl-L-methionine</keyword>
<sequence length="337" mass="39736">MKMNKKYPKINYIGNKEKIASWICDQLPSDVDTVADVFSGGCSFAYEAKKRGYRVITNDILAINYQIALALIENNHETLNDDDVAMIFSGSPHAGFMSQRYSEKFYFHDECQQLDLYRKNIGKLNNQYKRALAFTLMRRAMIRKMPYSRFTIPWEKVKQLRDEEYSYAKYGRRRAYHNESFQSHFLQNLDDYNQAVFNNGWRHHAFNQDIFDLLPNIQADAVYLDPPYTGTMNNYFGFYGLLDSYITSSIPKPFANHFMDKKQAVELFKRVINHLKPFKYWLLSYNNASYPNRDELEEMLGKNGRNVQILETPHVYKVTGKEKKQSHKEILFLVENT</sequence>
<dbReference type="Proteomes" id="UP000002564">
    <property type="component" value="Chromosome"/>
</dbReference>
<protein>
    <recommendedName>
        <fullName evidence="1">site-specific DNA-methyltransferase (adenine-specific)</fullName>
        <ecNumber evidence="1">2.1.1.72</ecNumber>
    </recommendedName>
</protein>
<dbReference type="EMBL" id="CP001050">
    <property type="protein sequence ID" value="ACF30969.1"/>
    <property type="molecule type" value="Genomic_DNA"/>
</dbReference>
<dbReference type="GO" id="GO:0009307">
    <property type="term" value="P:DNA restriction-modification system"/>
    <property type="evidence" value="ECO:0007669"/>
    <property type="project" value="InterPro"/>
</dbReference>
<dbReference type="InterPro" id="IPR029063">
    <property type="entry name" value="SAM-dependent_MTases_sf"/>
</dbReference>
<evidence type="ECO:0000256" key="4">
    <source>
        <dbReference type="ARBA" id="ARBA00022691"/>
    </source>
</evidence>